<dbReference type="Gene3D" id="2.160.10.10">
    <property type="entry name" value="Hexapeptide repeat proteins"/>
    <property type="match status" value="1"/>
</dbReference>
<dbReference type="PANTHER" id="PTHR13061:SF29">
    <property type="entry name" value="GAMMA CARBONIC ANHYDRASE-LIKE 1, MITOCHONDRIAL-RELATED"/>
    <property type="match status" value="1"/>
</dbReference>
<organism evidence="2 3">
    <name type="scientific">Paramagnetospirillum magnetotacticum MS-1</name>
    <dbReference type="NCBI Taxonomy" id="272627"/>
    <lineage>
        <taxon>Bacteria</taxon>
        <taxon>Pseudomonadati</taxon>
        <taxon>Pseudomonadota</taxon>
        <taxon>Alphaproteobacteria</taxon>
        <taxon>Rhodospirillales</taxon>
        <taxon>Magnetospirillaceae</taxon>
        <taxon>Paramagnetospirillum</taxon>
    </lineage>
</organism>
<proteinExistence type="predicted"/>
<accession>A0A0C2V0R6</accession>
<dbReference type="SUPFAM" id="SSF51161">
    <property type="entry name" value="Trimeric LpxA-like enzymes"/>
    <property type="match status" value="1"/>
</dbReference>
<dbReference type="RefSeq" id="WP_009868761.1">
    <property type="nucleotide sequence ID" value="NZ_JXSL01000027.1"/>
</dbReference>
<dbReference type="STRING" id="272627.CCC_02106"/>
<dbReference type="InterPro" id="IPR011004">
    <property type="entry name" value="Trimer_LpxA-like_sf"/>
</dbReference>
<protein>
    <submittedName>
        <fullName evidence="2">Carbonic anhydrase family 3</fullName>
    </submittedName>
</protein>
<name>A0A0C2V0R6_PARME</name>
<reference evidence="2 3" key="1">
    <citation type="submission" date="2015-01" db="EMBL/GenBank/DDBJ databases">
        <title>Genome Sequence of Magnetospirillum magnetotacticum Strain MS-1.</title>
        <authorList>
            <person name="Marinov G.K."/>
            <person name="Smalley M.D."/>
            <person name="DeSalvo G."/>
        </authorList>
    </citation>
    <scope>NUCLEOTIDE SEQUENCE [LARGE SCALE GENOMIC DNA]</scope>
    <source>
        <strain evidence="2 3">MS-1</strain>
    </source>
</reference>
<comment type="caution">
    <text evidence="2">The sequence shown here is derived from an EMBL/GenBank/DDBJ whole genome shotgun (WGS) entry which is preliminary data.</text>
</comment>
<dbReference type="OrthoDB" id="9803036at2"/>
<dbReference type="CDD" id="cd04745">
    <property type="entry name" value="LbH_paaY_like"/>
    <property type="match status" value="1"/>
</dbReference>
<evidence type="ECO:0000313" key="3">
    <source>
        <dbReference type="Proteomes" id="UP000031971"/>
    </source>
</evidence>
<dbReference type="EMBL" id="JXSL01000027">
    <property type="protein sequence ID" value="KIL98656.1"/>
    <property type="molecule type" value="Genomic_DNA"/>
</dbReference>
<sequence length="205" mass="21676">MTGLCYAFEGMVPVVDPTSYVHPTAVLIGDVRIGPGCFIGPGASLRADFSSVIIGAGVNIQDNCILHGTPGFHTVVEDYGHIGHAAVVHGCRIRRNALVGMASSIYDGAEVGEEAIIAAMAFVPAGFKIPPRTLVAGLPAKVLRELSDEEVARKTRGTEAYQQLAQRALKSMVPCEPLSAPEPGRAQLNPSALWPDDLTRHKPKG</sequence>
<keyword evidence="3" id="KW-1185">Reference proteome</keyword>
<evidence type="ECO:0000313" key="2">
    <source>
        <dbReference type="EMBL" id="KIL98656.1"/>
    </source>
</evidence>
<feature type="region of interest" description="Disordered" evidence="1">
    <location>
        <begin position="175"/>
        <end position="205"/>
    </location>
</feature>
<dbReference type="PANTHER" id="PTHR13061">
    <property type="entry name" value="DYNACTIN SUBUNIT P25"/>
    <property type="match status" value="1"/>
</dbReference>
<dbReference type="InterPro" id="IPR050484">
    <property type="entry name" value="Transf_Hexapept/Carb_Anhydrase"/>
</dbReference>
<gene>
    <name evidence="2" type="ORF">CCC_02106</name>
</gene>
<evidence type="ECO:0000256" key="1">
    <source>
        <dbReference type="SAM" id="MobiDB-lite"/>
    </source>
</evidence>
<dbReference type="AlphaFoldDB" id="A0A0C2V0R6"/>
<dbReference type="Proteomes" id="UP000031971">
    <property type="component" value="Unassembled WGS sequence"/>
</dbReference>